<gene>
    <name evidence="3" type="ORF">GRI36_13145</name>
</gene>
<keyword evidence="4" id="KW-1185">Reference proteome</keyword>
<keyword evidence="2" id="KW-0732">Signal</keyword>
<evidence type="ECO:0000313" key="3">
    <source>
        <dbReference type="EMBL" id="MXO57823.1"/>
    </source>
</evidence>
<dbReference type="OrthoDB" id="7511418at2"/>
<evidence type="ECO:0008006" key="5">
    <source>
        <dbReference type="Google" id="ProtNLM"/>
    </source>
</evidence>
<evidence type="ECO:0000313" key="4">
    <source>
        <dbReference type="Proteomes" id="UP000468943"/>
    </source>
</evidence>
<organism evidence="3 4">
    <name type="scientific">Pontixanthobacter gangjinensis</name>
    <dbReference type="NCBI Taxonomy" id="1028742"/>
    <lineage>
        <taxon>Bacteria</taxon>
        <taxon>Pseudomonadati</taxon>
        <taxon>Pseudomonadota</taxon>
        <taxon>Alphaproteobacteria</taxon>
        <taxon>Sphingomonadales</taxon>
        <taxon>Erythrobacteraceae</taxon>
        <taxon>Pontixanthobacter</taxon>
    </lineage>
</organism>
<evidence type="ECO:0000256" key="2">
    <source>
        <dbReference type="SAM" id="SignalP"/>
    </source>
</evidence>
<dbReference type="EMBL" id="WTYS01000001">
    <property type="protein sequence ID" value="MXO57823.1"/>
    <property type="molecule type" value="Genomic_DNA"/>
</dbReference>
<dbReference type="AlphaFoldDB" id="A0A6I4SPR9"/>
<feature type="signal peptide" evidence="2">
    <location>
        <begin position="1"/>
        <end position="24"/>
    </location>
</feature>
<feature type="region of interest" description="Disordered" evidence="1">
    <location>
        <begin position="26"/>
        <end position="107"/>
    </location>
</feature>
<comment type="caution">
    <text evidence="3">The sequence shown here is derived from an EMBL/GenBank/DDBJ whole genome shotgun (WGS) entry which is preliminary data.</text>
</comment>
<reference evidence="3 4" key="1">
    <citation type="submission" date="2019-12" db="EMBL/GenBank/DDBJ databases">
        <title>Genomic-based taxomic classification of the family Erythrobacteraceae.</title>
        <authorList>
            <person name="Xu L."/>
        </authorList>
    </citation>
    <scope>NUCLEOTIDE SEQUENCE [LARGE SCALE GENOMIC DNA]</scope>
    <source>
        <strain evidence="3 4">JCM 17802</strain>
    </source>
</reference>
<dbReference type="RefSeq" id="WP_160598863.1">
    <property type="nucleotide sequence ID" value="NZ_WTYS01000001.1"/>
</dbReference>
<protein>
    <recommendedName>
        <fullName evidence="5">Lipoprotein</fullName>
    </recommendedName>
</protein>
<feature type="chain" id="PRO_5026238532" description="Lipoprotein" evidence="2">
    <location>
        <begin position="25"/>
        <end position="107"/>
    </location>
</feature>
<dbReference type="PROSITE" id="PS51257">
    <property type="entry name" value="PROKAR_LIPOPROTEIN"/>
    <property type="match status" value="1"/>
</dbReference>
<evidence type="ECO:0000256" key="1">
    <source>
        <dbReference type="SAM" id="MobiDB-lite"/>
    </source>
</evidence>
<accession>A0A6I4SPR9</accession>
<sequence>MMTRRNLSRIAAPLCTLALLTACKDEPAAPTPENETQAAEGDVLKGSISDEMLPLDTITSQSPAAKATNDPKAPASAPNEAADIAADPVIAENGDDSGKETAEADTQ</sequence>
<name>A0A6I4SPR9_9SPHN</name>
<feature type="compositionally biased region" description="Basic and acidic residues" evidence="1">
    <location>
        <begin position="96"/>
        <end position="107"/>
    </location>
</feature>
<dbReference type="Proteomes" id="UP000468943">
    <property type="component" value="Unassembled WGS sequence"/>
</dbReference>
<proteinExistence type="predicted"/>